<evidence type="ECO:0000313" key="1">
    <source>
        <dbReference type="EMBL" id="EAU43995.1"/>
    </source>
</evidence>
<dbReference type="EMBL" id="AATQ01000059">
    <property type="protein sequence ID" value="EAU43995.1"/>
    <property type="molecule type" value="Genomic_DNA"/>
</dbReference>
<sequence>MPATPNRCSLPLVVEAYRDALVFRRVGRHLVTQPRLPEQHITHRRCLVDEGLQLLAAALAARRRSHHEAQPRILELQRRGAVGHRDIGRSRDHRMRVDMRAVRAALGQDVDPNILDHQLLVAEIEFQILGESRHMPVERLDQSRKDWKAPRQVGQRGIGGVARVVVLVAPFLPRLVILGDGPARGLELVEIDGRRLLGERGAVEAGREERTDLGHAPLIARVAETGERQAIVKSSLPC</sequence>
<reference evidence="1 2" key="1">
    <citation type="journal article" date="2010" name="J. Bacteriol.">
        <title>Genome sequences of Pelagibaca bermudensis HTCC2601T and Maritimibacter alkaliphilus HTCC2654T, the type strains of two marine Roseobacter genera.</title>
        <authorList>
            <person name="Thrash J.C."/>
            <person name="Cho J.C."/>
            <person name="Ferriera S."/>
            <person name="Johnson J."/>
            <person name="Vergin K.L."/>
            <person name="Giovannoni S.J."/>
        </authorList>
    </citation>
    <scope>NUCLEOTIDE SEQUENCE [LARGE SCALE GENOMIC DNA]</scope>
    <source>
        <strain evidence="2">DSM 26914 / JCM 13377 / KCTC 12554 / HTCC2601</strain>
    </source>
</reference>
<proteinExistence type="predicted"/>
<organism evidence="1 2">
    <name type="scientific">Salipiger bermudensis (strain DSM 26914 / JCM 13377 / KCTC 12554 / HTCC2601)</name>
    <name type="common">Pelagibaca bermudensis</name>
    <dbReference type="NCBI Taxonomy" id="314265"/>
    <lineage>
        <taxon>Bacteria</taxon>
        <taxon>Pseudomonadati</taxon>
        <taxon>Pseudomonadota</taxon>
        <taxon>Alphaproteobacteria</taxon>
        <taxon>Rhodobacterales</taxon>
        <taxon>Roseobacteraceae</taxon>
        <taxon>Salipiger</taxon>
    </lineage>
</organism>
<name>Q0FIF6_SALBH</name>
<dbReference type="AlphaFoldDB" id="Q0FIF6"/>
<protein>
    <submittedName>
        <fullName evidence="1">Uncharacterized protein</fullName>
    </submittedName>
</protein>
<accession>Q0FIF6</accession>
<dbReference type="Proteomes" id="UP000006230">
    <property type="component" value="Unassembled WGS sequence"/>
</dbReference>
<keyword evidence="2" id="KW-1185">Reference proteome</keyword>
<dbReference type="HOGENOM" id="CLU_1164215_0_0_5"/>
<evidence type="ECO:0000313" key="2">
    <source>
        <dbReference type="Proteomes" id="UP000006230"/>
    </source>
</evidence>
<gene>
    <name evidence="1" type="ORF">R2601_09612</name>
</gene>
<dbReference type="STRING" id="314265.R2601_09612"/>
<comment type="caution">
    <text evidence="1">The sequence shown here is derived from an EMBL/GenBank/DDBJ whole genome shotgun (WGS) entry which is preliminary data.</text>
</comment>
<dbReference type="eggNOG" id="ENOG50344HC">
    <property type="taxonomic scope" value="Bacteria"/>
</dbReference>